<protein>
    <submittedName>
        <fullName evidence="2">Uncharacterized protein</fullName>
    </submittedName>
</protein>
<evidence type="ECO:0000256" key="1">
    <source>
        <dbReference type="SAM" id="MobiDB-lite"/>
    </source>
</evidence>
<name>A0ABR2BLB9_9ROSI</name>
<dbReference type="EMBL" id="JBBPBM010000109">
    <property type="protein sequence ID" value="KAK8507307.1"/>
    <property type="molecule type" value="Genomic_DNA"/>
</dbReference>
<evidence type="ECO:0000313" key="2">
    <source>
        <dbReference type="EMBL" id="KAK8507307.1"/>
    </source>
</evidence>
<accession>A0ABR2BLB9</accession>
<comment type="caution">
    <text evidence="2">The sequence shown here is derived from an EMBL/GenBank/DDBJ whole genome shotgun (WGS) entry which is preliminary data.</text>
</comment>
<gene>
    <name evidence="2" type="ORF">V6N12_008648</name>
</gene>
<feature type="region of interest" description="Disordered" evidence="1">
    <location>
        <begin position="49"/>
        <end position="76"/>
    </location>
</feature>
<organism evidence="2 3">
    <name type="scientific">Hibiscus sabdariffa</name>
    <name type="common">roselle</name>
    <dbReference type="NCBI Taxonomy" id="183260"/>
    <lineage>
        <taxon>Eukaryota</taxon>
        <taxon>Viridiplantae</taxon>
        <taxon>Streptophyta</taxon>
        <taxon>Embryophyta</taxon>
        <taxon>Tracheophyta</taxon>
        <taxon>Spermatophyta</taxon>
        <taxon>Magnoliopsida</taxon>
        <taxon>eudicotyledons</taxon>
        <taxon>Gunneridae</taxon>
        <taxon>Pentapetalae</taxon>
        <taxon>rosids</taxon>
        <taxon>malvids</taxon>
        <taxon>Malvales</taxon>
        <taxon>Malvaceae</taxon>
        <taxon>Malvoideae</taxon>
        <taxon>Hibiscus</taxon>
    </lineage>
</organism>
<proteinExistence type="predicted"/>
<sequence>MSDVMVPSTSLTDVEKAVAPVKDNMKKGSSSWTDWAKNKISGIENIFTSSSSSLGSKEAPQNSPSPKSTPETTVKI</sequence>
<evidence type="ECO:0000313" key="3">
    <source>
        <dbReference type="Proteomes" id="UP001472677"/>
    </source>
</evidence>
<reference evidence="2 3" key="1">
    <citation type="journal article" date="2024" name="G3 (Bethesda)">
        <title>Genome assembly of Hibiscus sabdariffa L. provides insights into metabolisms of medicinal natural products.</title>
        <authorList>
            <person name="Kim T."/>
        </authorList>
    </citation>
    <scope>NUCLEOTIDE SEQUENCE [LARGE SCALE GENOMIC DNA]</scope>
    <source>
        <strain evidence="2">TK-2024</strain>
        <tissue evidence="2">Old leaves</tissue>
    </source>
</reference>
<dbReference type="Proteomes" id="UP001472677">
    <property type="component" value="Unassembled WGS sequence"/>
</dbReference>
<keyword evidence="3" id="KW-1185">Reference proteome</keyword>